<proteinExistence type="predicted"/>
<keyword evidence="1" id="KW-0472">Membrane</keyword>
<sequence length="252" mass="27924">MFRSTAGGAVPLLTLAWVVRGLCALVWSLRSVRVGVVFVAVPPVVTDRDLPRPGGPPKVATPSPQVSVPSHVSACLSLFMCVGKKECCGAIVCSWNGSSGFPGFFLNVIFCLVAVQSIKYGLKGQEVKLKPQIQEQQPDLILWMHDDNKVVEFNGKEEDVYGPFKNRTTLDWHSAELHLTDLRSEDSGLYELELYMQKKSYFYYYTLQVIGETSPVVLAAVLPAVVLLLVLVVLVVVLELACVNEICRRYYK</sequence>
<evidence type="ECO:0000256" key="1">
    <source>
        <dbReference type="SAM" id="Phobius"/>
    </source>
</evidence>
<accession>A0A5C6MHL6</accession>
<reference evidence="2 3" key="1">
    <citation type="submission" date="2019-04" db="EMBL/GenBank/DDBJ databases">
        <title>Chromosome genome assembly for Takifugu flavidus.</title>
        <authorList>
            <person name="Xiao S."/>
        </authorList>
    </citation>
    <scope>NUCLEOTIDE SEQUENCE [LARGE SCALE GENOMIC DNA]</scope>
    <source>
        <strain evidence="2">HTHZ2018</strain>
        <tissue evidence="2">Muscle</tissue>
    </source>
</reference>
<name>A0A5C6MHL6_9TELE</name>
<evidence type="ECO:0000313" key="3">
    <source>
        <dbReference type="Proteomes" id="UP000324091"/>
    </source>
</evidence>
<dbReference type="SUPFAM" id="SSF48726">
    <property type="entry name" value="Immunoglobulin"/>
    <property type="match status" value="1"/>
</dbReference>
<protein>
    <recommendedName>
        <fullName evidence="4">Immunoglobulin V-set domain-containing protein</fullName>
    </recommendedName>
</protein>
<keyword evidence="1" id="KW-0812">Transmembrane</keyword>
<dbReference type="AlphaFoldDB" id="A0A5C6MHL6"/>
<comment type="caution">
    <text evidence="2">The sequence shown here is derived from an EMBL/GenBank/DDBJ whole genome shotgun (WGS) entry which is preliminary data.</text>
</comment>
<dbReference type="InterPro" id="IPR013783">
    <property type="entry name" value="Ig-like_fold"/>
</dbReference>
<feature type="transmembrane region" description="Helical" evidence="1">
    <location>
        <begin position="227"/>
        <end position="247"/>
    </location>
</feature>
<evidence type="ECO:0008006" key="4">
    <source>
        <dbReference type="Google" id="ProtNLM"/>
    </source>
</evidence>
<evidence type="ECO:0000313" key="2">
    <source>
        <dbReference type="EMBL" id="TWW54219.1"/>
    </source>
</evidence>
<organism evidence="2 3">
    <name type="scientific">Takifugu flavidus</name>
    <name type="common">sansaifugu</name>
    <dbReference type="NCBI Taxonomy" id="433684"/>
    <lineage>
        <taxon>Eukaryota</taxon>
        <taxon>Metazoa</taxon>
        <taxon>Chordata</taxon>
        <taxon>Craniata</taxon>
        <taxon>Vertebrata</taxon>
        <taxon>Euteleostomi</taxon>
        <taxon>Actinopterygii</taxon>
        <taxon>Neopterygii</taxon>
        <taxon>Teleostei</taxon>
        <taxon>Neoteleostei</taxon>
        <taxon>Acanthomorphata</taxon>
        <taxon>Eupercaria</taxon>
        <taxon>Tetraodontiformes</taxon>
        <taxon>Tetradontoidea</taxon>
        <taxon>Tetraodontidae</taxon>
        <taxon>Takifugu</taxon>
    </lineage>
</organism>
<dbReference type="InterPro" id="IPR036179">
    <property type="entry name" value="Ig-like_dom_sf"/>
</dbReference>
<dbReference type="Proteomes" id="UP000324091">
    <property type="component" value="Unassembled WGS sequence"/>
</dbReference>
<keyword evidence="1" id="KW-1133">Transmembrane helix</keyword>
<dbReference type="Gene3D" id="2.60.40.10">
    <property type="entry name" value="Immunoglobulins"/>
    <property type="match status" value="1"/>
</dbReference>
<gene>
    <name evidence="2" type="ORF">D4764_0264680</name>
</gene>
<keyword evidence="3" id="KW-1185">Reference proteome</keyword>
<dbReference type="EMBL" id="RHFK02000340">
    <property type="protein sequence ID" value="TWW54219.1"/>
    <property type="molecule type" value="Genomic_DNA"/>
</dbReference>